<dbReference type="InterPro" id="IPR057766">
    <property type="entry name" value="Znf-C2H2_OTU1-like_C"/>
</dbReference>
<evidence type="ECO:0000256" key="8">
    <source>
        <dbReference type="ARBA" id="ARBA00022801"/>
    </source>
</evidence>
<evidence type="ECO:0000256" key="6">
    <source>
        <dbReference type="ARBA" id="ARBA00022771"/>
    </source>
</evidence>
<keyword evidence="10" id="KW-0862">Zinc</keyword>
<dbReference type="PANTHER" id="PTHR13312">
    <property type="entry name" value="HIV-INDUCED PROTEIN-7-LIKE PROTEASE"/>
    <property type="match status" value="1"/>
</dbReference>
<dbReference type="CDD" id="cd22745">
    <property type="entry name" value="OTU_OTU1"/>
    <property type="match status" value="1"/>
</dbReference>
<keyword evidence="6" id="KW-0863">Zinc-finger</keyword>
<dbReference type="Gene3D" id="3.90.70.80">
    <property type="match status" value="1"/>
</dbReference>
<comment type="function">
    <text evidence="11">Hydrolase that can remove conjugated ubiquitin from proteins and may therefore play an important regulatory role at the level of protein turnover by preventing degradation.</text>
</comment>
<evidence type="ECO:0000256" key="12">
    <source>
        <dbReference type="SAM" id="MobiDB-lite"/>
    </source>
</evidence>
<reference evidence="14" key="1">
    <citation type="journal article" date="2020" name="Stud. Mycol.">
        <title>101 Dothideomycetes genomes: a test case for predicting lifestyles and emergence of pathogens.</title>
        <authorList>
            <person name="Haridas S."/>
            <person name="Albert R."/>
            <person name="Binder M."/>
            <person name="Bloem J."/>
            <person name="Labutti K."/>
            <person name="Salamov A."/>
            <person name="Andreopoulos B."/>
            <person name="Baker S."/>
            <person name="Barry K."/>
            <person name="Bills G."/>
            <person name="Bluhm B."/>
            <person name="Cannon C."/>
            <person name="Castanera R."/>
            <person name="Culley D."/>
            <person name="Daum C."/>
            <person name="Ezra D."/>
            <person name="Gonzalez J."/>
            <person name="Henrissat B."/>
            <person name="Kuo A."/>
            <person name="Liang C."/>
            <person name="Lipzen A."/>
            <person name="Lutzoni F."/>
            <person name="Magnuson J."/>
            <person name="Mondo S."/>
            <person name="Nolan M."/>
            <person name="Ohm R."/>
            <person name="Pangilinan J."/>
            <person name="Park H.-J."/>
            <person name="Ramirez L."/>
            <person name="Alfaro M."/>
            <person name="Sun H."/>
            <person name="Tritt A."/>
            <person name="Yoshinaga Y."/>
            <person name="Zwiers L.-H."/>
            <person name="Turgeon B."/>
            <person name="Goodwin S."/>
            <person name="Spatafora J."/>
            <person name="Crous P."/>
            <person name="Grigoriev I."/>
        </authorList>
    </citation>
    <scope>NUCLEOTIDE SEQUENCE</scope>
    <source>
        <strain evidence="14">CBS 262.69</strain>
    </source>
</reference>
<dbReference type="SUPFAM" id="SSF54001">
    <property type="entry name" value="Cysteine proteinases"/>
    <property type="match status" value="1"/>
</dbReference>
<proteinExistence type="predicted"/>
<feature type="region of interest" description="Disordered" evidence="12">
    <location>
        <begin position="291"/>
        <end position="312"/>
    </location>
</feature>
<dbReference type="InterPro" id="IPR038765">
    <property type="entry name" value="Papain-like_cys_pep_sf"/>
</dbReference>
<keyword evidence="7 11" id="KW-0833">Ubl conjugation pathway</keyword>
<evidence type="ECO:0000256" key="2">
    <source>
        <dbReference type="ARBA" id="ARBA00004496"/>
    </source>
</evidence>
<evidence type="ECO:0000256" key="11">
    <source>
        <dbReference type="RuleBase" id="RU367104"/>
    </source>
</evidence>
<keyword evidence="3 11" id="KW-0963">Cytoplasm</keyword>
<evidence type="ECO:0000256" key="9">
    <source>
        <dbReference type="ARBA" id="ARBA00022807"/>
    </source>
</evidence>
<dbReference type="GO" id="GO:0008270">
    <property type="term" value="F:zinc ion binding"/>
    <property type="evidence" value="ECO:0007669"/>
    <property type="project" value="UniProtKB-KW"/>
</dbReference>
<organism evidence="14 15">
    <name type="scientific">Trichodelitschia bisporula</name>
    <dbReference type="NCBI Taxonomy" id="703511"/>
    <lineage>
        <taxon>Eukaryota</taxon>
        <taxon>Fungi</taxon>
        <taxon>Dikarya</taxon>
        <taxon>Ascomycota</taxon>
        <taxon>Pezizomycotina</taxon>
        <taxon>Dothideomycetes</taxon>
        <taxon>Dothideomycetes incertae sedis</taxon>
        <taxon>Phaeotrichales</taxon>
        <taxon>Phaeotrichaceae</taxon>
        <taxon>Trichodelitschia</taxon>
    </lineage>
</organism>
<evidence type="ECO:0000313" key="15">
    <source>
        <dbReference type="Proteomes" id="UP000799640"/>
    </source>
</evidence>
<dbReference type="InterPro" id="IPR029071">
    <property type="entry name" value="Ubiquitin-like_domsf"/>
</dbReference>
<dbReference type="OrthoDB" id="65596at2759"/>
<evidence type="ECO:0000256" key="10">
    <source>
        <dbReference type="ARBA" id="ARBA00022833"/>
    </source>
</evidence>
<dbReference type="GO" id="GO:0004843">
    <property type="term" value="F:cysteine-type deubiquitinase activity"/>
    <property type="evidence" value="ECO:0007669"/>
    <property type="project" value="UniProtKB-UniRule"/>
</dbReference>
<dbReference type="Pfam" id="PF02338">
    <property type="entry name" value="OTU"/>
    <property type="match status" value="1"/>
</dbReference>
<dbReference type="PROSITE" id="PS50802">
    <property type="entry name" value="OTU"/>
    <property type="match status" value="1"/>
</dbReference>
<accession>A0A6G1HW84</accession>
<dbReference type="AlphaFoldDB" id="A0A6G1HW84"/>
<dbReference type="Proteomes" id="UP000799640">
    <property type="component" value="Unassembled WGS sequence"/>
</dbReference>
<keyword evidence="5" id="KW-0479">Metal-binding</keyword>
<sequence>MRFRVRGPSGAVVNVTIDDSATVGDLTAKIAEATSLPVFDLKSGFPPKPLDLTSFDAATLLSDTGLKLNGEQLIAAARPAAATSKPLQLARKQNKLEMDPPEVPLAGRGGRLVLRVMPDDNSCLFRAIGKCIGGDLDWMTELRSVVAQRIQADTELYNEAVLQQKPDDYCRWIQDPDSWGGAIEIGILAQHFNLEISSINVQDLRIDRFNEGQGNMRGFLVYSGIHYDTVVLAPNGAAASPDFDVTQFDPLDEVVVAGARELTKNLQEMHYFTDTAGFDIKCNQCGWTGKGEKSASQHAETSGHYDFGEVGN</sequence>
<evidence type="ECO:0000313" key="14">
    <source>
        <dbReference type="EMBL" id="KAF2400079.1"/>
    </source>
</evidence>
<dbReference type="GO" id="GO:0036503">
    <property type="term" value="P:ERAD pathway"/>
    <property type="evidence" value="ECO:0007669"/>
    <property type="project" value="TreeGrafter"/>
</dbReference>
<evidence type="ECO:0000256" key="5">
    <source>
        <dbReference type="ARBA" id="ARBA00022723"/>
    </source>
</evidence>
<gene>
    <name evidence="14" type="ORF">EJ06DRAFT_538249</name>
</gene>
<dbReference type="InterPro" id="IPR003323">
    <property type="entry name" value="OTU_dom"/>
</dbReference>
<comment type="subcellular location">
    <subcellularLocation>
        <location evidence="2 11">Cytoplasm</location>
    </subcellularLocation>
</comment>
<dbReference type="Gene3D" id="3.10.20.90">
    <property type="entry name" value="Phosphatidylinositol 3-kinase Catalytic Subunit, Chain A, domain 1"/>
    <property type="match status" value="1"/>
</dbReference>
<dbReference type="FunFam" id="3.90.70.80:FF:000016">
    <property type="entry name" value="Putative ubiquitin thioesterase otu1"/>
    <property type="match status" value="1"/>
</dbReference>
<comment type="catalytic activity">
    <reaction evidence="1 11">
        <text>Thiol-dependent hydrolysis of ester, thioester, amide, peptide and isopeptide bonds formed by the C-terminal Gly of ubiquitin (a 76-residue protein attached to proteins as an intracellular targeting signal).</text>
        <dbReference type="EC" id="3.4.19.12"/>
    </reaction>
</comment>
<evidence type="ECO:0000259" key="13">
    <source>
        <dbReference type="PROSITE" id="PS50802"/>
    </source>
</evidence>
<feature type="domain" description="OTU" evidence="13">
    <location>
        <begin position="112"/>
        <end position="233"/>
    </location>
</feature>
<dbReference type="CDD" id="cd17059">
    <property type="entry name" value="Ubl_OTU1"/>
    <property type="match status" value="1"/>
</dbReference>
<dbReference type="GO" id="GO:0030968">
    <property type="term" value="P:endoplasmic reticulum unfolded protein response"/>
    <property type="evidence" value="ECO:0007669"/>
    <property type="project" value="TreeGrafter"/>
</dbReference>
<dbReference type="InterPro" id="IPR048857">
    <property type="entry name" value="OTU1_Ubl"/>
</dbReference>
<keyword evidence="15" id="KW-1185">Reference proteome</keyword>
<dbReference type="GO" id="GO:0005829">
    <property type="term" value="C:cytosol"/>
    <property type="evidence" value="ECO:0007669"/>
    <property type="project" value="TreeGrafter"/>
</dbReference>
<dbReference type="GO" id="GO:0016579">
    <property type="term" value="P:protein deubiquitination"/>
    <property type="evidence" value="ECO:0007669"/>
    <property type="project" value="TreeGrafter"/>
</dbReference>
<dbReference type="EMBL" id="ML996696">
    <property type="protein sequence ID" value="KAF2400079.1"/>
    <property type="molecule type" value="Genomic_DNA"/>
</dbReference>
<evidence type="ECO:0000256" key="4">
    <source>
        <dbReference type="ARBA" id="ARBA00022670"/>
    </source>
</evidence>
<keyword evidence="8 11" id="KW-0378">Hydrolase</keyword>
<evidence type="ECO:0000256" key="1">
    <source>
        <dbReference type="ARBA" id="ARBA00000707"/>
    </source>
</evidence>
<dbReference type="Pfam" id="PF24560">
    <property type="entry name" value="zf-C2H2_OTU1_C"/>
    <property type="match status" value="1"/>
</dbReference>
<evidence type="ECO:0000256" key="3">
    <source>
        <dbReference type="ARBA" id="ARBA00022490"/>
    </source>
</evidence>
<dbReference type="GO" id="GO:0005634">
    <property type="term" value="C:nucleus"/>
    <property type="evidence" value="ECO:0007669"/>
    <property type="project" value="TreeGrafter"/>
</dbReference>
<keyword evidence="9 11" id="KW-0788">Thiol protease</keyword>
<dbReference type="SUPFAM" id="SSF54236">
    <property type="entry name" value="Ubiquitin-like"/>
    <property type="match status" value="1"/>
</dbReference>
<evidence type="ECO:0000256" key="7">
    <source>
        <dbReference type="ARBA" id="ARBA00022786"/>
    </source>
</evidence>
<dbReference type="EC" id="3.4.19.12" evidence="11"/>
<protein>
    <recommendedName>
        <fullName evidence="11">Ubiquitin thioesterase OTU</fullName>
        <ecNumber evidence="11">3.4.19.12</ecNumber>
    </recommendedName>
</protein>
<name>A0A6G1HW84_9PEZI</name>
<dbReference type="PANTHER" id="PTHR13312:SF0">
    <property type="entry name" value="UBIQUITIN THIOESTERASE OTU1"/>
    <property type="match status" value="1"/>
</dbReference>
<dbReference type="Pfam" id="PF21403">
    <property type="entry name" value="OTU1_UBXL"/>
    <property type="match status" value="1"/>
</dbReference>
<keyword evidence="4" id="KW-0645">Protease</keyword>